<evidence type="ECO:0000313" key="13">
    <source>
        <dbReference type="EMBL" id="EXU79130.1"/>
    </source>
</evidence>
<dbReference type="Pfam" id="PF00015">
    <property type="entry name" value="MCPsignal"/>
    <property type="match status" value="1"/>
</dbReference>
<dbReference type="PANTHER" id="PTHR43531">
    <property type="entry name" value="PROTEIN ICFG"/>
    <property type="match status" value="1"/>
</dbReference>
<dbReference type="InterPro" id="IPR004089">
    <property type="entry name" value="MCPsignal_dom"/>
</dbReference>
<dbReference type="PANTHER" id="PTHR43531:SF7">
    <property type="entry name" value="AEROTAXIS RECEPTOR"/>
    <property type="match status" value="1"/>
</dbReference>
<dbReference type="GO" id="GO:0004888">
    <property type="term" value="F:transmembrane signaling receptor activity"/>
    <property type="evidence" value="ECO:0007669"/>
    <property type="project" value="TreeGrafter"/>
</dbReference>
<keyword evidence="6 11" id="KW-0812">Transmembrane</keyword>
<gene>
    <name evidence="13" type="ORF">AX13_07975</name>
</gene>
<dbReference type="FunFam" id="1.10.287.950:FF:000001">
    <property type="entry name" value="Methyl-accepting chemotaxis sensory transducer"/>
    <property type="match status" value="1"/>
</dbReference>
<dbReference type="PROSITE" id="PS50111">
    <property type="entry name" value="CHEMOTAXIS_TRANSDUC_2"/>
    <property type="match status" value="1"/>
</dbReference>
<dbReference type="Proteomes" id="UP000020766">
    <property type="component" value="Unassembled WGS sequence"/>
</dbReference>
<dbReference type="EMBL" id="JBOK01000020">
    <property type="protein sequence ID" value="EXU79130.1"/>
    <property type="molecule type" value="Genomic_DNA"/>
</dbReference>
<keyword evidence="5" id="KW-0997">Cell inner membrane</keyword>
<dbReference type="CDD" id="cd06225">
    <property type="entry name" value="HAMP"/>
    <property type="match status" value="1"/>
</dbReference>
<dbReference type="GO" id="GO:0005886">
    <property type="term" value="C:plasma membrane"/>
    <property type="evidence" value="ECO:0007669"/>
    <property type="project" value="UniProtKB-SubCell"/>
</dbReference>
<dbReference type="SMART" id="SM00283">
    <property type="entry name" value="MA"/>
    <property type="match status" value="1"/>
</dbReference>
<evidence type="ECO:0000256" key="3">
    <source>
        <dbReference type="ARBA" id="ARBA00022481"/>
    </source>
</evidence>
<evidence type="ECO:0000256" key="5">
    <source>
        <dbReference type="ARBA" id="ARBA00022519"/>
    </source>
</evidence>
<reference evidence="13 14" key="1">
    <citation type="submission" date="2014-01" db="EMBL/GenBank/DDBJ databases">
        <title>Interspecies Systems Biology Uncovers Metabolites Affecting C. elegans Gene Expression and Life History Traits.</title>
        <authorList>
            <person name="Watson E."/>
            <person name="Macneil L.T."/>
            <person name="Ritter A.D."/>
            <person name="Yilmaz L.S."/>
            <person name="Rosebrock A.P."/>
            <person name="Caudy A.A."/>
            <person name="Walhout A.J."/>
        </authorList>
    </citation>
    <scope>NUCLEOTIDE SEQUENCE [LARGE SCALE GENOMIC DNA]</scope>
    <source>
        <strain evidence="13 14">DA1877</strain>
    </source>
</reference>
<comment type="similarity">
    <text evidence="9">Belongs to the methyl-accepting chemotaxis (MCP) protein family.</text>
</comment>
<evidence type="ECO:0000256" key="9">
    <source>
        <dbReference type="ARBA" id="ARBA00029447"/>
    </source>
</evidence>
<proteinExistence type="inferred from homology"/>
<dbReference type="Gene3D" id="1.10.287.950">
    <property type="entry name" value="Methyl-accepting chemotaxis protein"/>
    <property type="match status" value="1"/>
</dbReference>
<feature type="transmembrane region" description="Helical" evidence="11">
    <location>
        <begin position="193"/>
        <end position="214"/>
    </location>
</feature>
<feature type="transmembrane region" description="Helical" evidence="11">
    <location>
        <begin position="169"/>
        <end position="187"/>
    </location>
</feature>
<evidence type="ECO:0000256" key="11">
    <source>
        <dbReference type="SAM" id="Phobius"/>
    </source>
</evidence>
<evidence type="ECO:0000256" key="4">
    <source>
        <dbReference type="ARBA" id="ARBA00022500"/>
    </source>
</evidence>
<dbReference type="PATRIC" id="fig|1457173.3.peg.3019"/>
<sequence length="514" mass="55749">MRNNQPVSQNEFVIADNATLMSTTDPQSRINYANAAFIHASGFTQEELDNQPHNLVRHPDMPPEAFADLWATLKAGEPWSALVKNRRKNGDFYWVRANAVPIVRNGVTKGYMSVRTKADRQQIEQAEALYSAMRQGQAKGVRLHKGILVRTGLGVLLSLGKLMSVRTRVRLNMLGLCALSLLGLALLEGVHPFNWPVAGMLVAACALGCVLLEFQFARPIEQLRQQALDVATGNNRNALTVDRIDEIGMTMRTISQLGLMFRWLIDDVSQQVINVRSAVEEIAKGNMDLSERTERSAASVQQTASFMEQMTSTVEQNAGTSAQAAQLAQQSTQTAHQGGDAMHKVTDVMAEIANSSNRMNDIIGTIDSIAFQTNILALNAAVEAARAGDQGRGFAVVAAEVRALAQRSATAAKEIKVLITACVDKVQTGGHMVAATQTEIETMVQQVQQVSTLIADISAATREQRDGIMQASEAVGQMDSATQQNAALVEQSAAAAQSLETQTQRLVEAVRVFH</sequence>
<keyword evidence="2" id="KW-1003">Cell membrane</keyword>
<evidence type="ECO:0000256" key="10">
    <source>
        <dbReference type="PROSITE-ProRule" id="PRU00284"/>
    </source>
</evidence>
<keyword evidence="13" id="KW-0675">Receptor</keyword>
<dbReference type="Pfam" id="PF08447">
    <property type="entry name" value="PAS_3"/>
    <property type="match status" value="1"/>
</dbReference>
<keyword evidence="10" id="KW-0807">Transducer</keyword>
<dbReference type="Pfam" id="PF00672">
    <property type="entry name" value="HAMP"/>
    <property type="match status" value="1"/>
</dbReference>
<dbReference type="STRING" id="225991.MA05_08575"/>
<evidence type="ECO:0000256" key="1">
    <source>
        <dbReference type="ARBA" id="ARBA00004429"/>
    </source>
</evidence>
<dbReference type="RefSeq" id="WP_043386106.1">
    <property type="nucleotide sequence ID" value="NZ_JBOK01000020.1"/>
</dbReference>
<evidence type="ECO:0000256" key="2">
    <source>
        <dbReference type="ARBA" id="ARBA00022475"/>
    </source>
</evidence>
<evidence type="ECO:0000256" key="6">
    <source>
        <dbReference type="ARBA" id="ARBA00022692"/>
    </source>
</evidence>
<evidence type="ECO:0000259" key="12">
    <source>
        <dbReference type="PROSITE" id="PS50111"/>
    </source>
</evidence>
<dbReference type="GO" id="GO:0007165">
    <property type="term" value="P:signal transduction"/>
    <property type="evidence" value="ECO:0007669"/>
    <property type="project" value="UniProtKB-KW"/>
</dbReference>
<evidence type="ECO:0000256" key="7">
    <source>
        <dbReference type="ARBA" id="ARBA00022989"/>
    </source>
</evidence>
<dbReference type="InterPro" id="IPR003660">
    <property type="entry name" value="HAMP_dom"/>
</dbReference>
<dbReference type="GO" id="GO:0052131">
    <property type="term" value="P:positive aerotaxis"/>
    <property type="evidence" value="ECO:0007669"/>
    <property type="project" value="UniProtKB-ARBA"/>
</dbReference>
<evidence type="ECO:0000256" key="8">
    <source>
        <dbReference type="ARBA" id="ARBA00023136"/>
    </source>
</evidence>
<dbReference type="InterPro" id="IPR051310">
    <property type="entry name" value="MCP_chemotaxis"/>
</dbReference>
<comment type="subcellular location">
    <subcellularLocation>
        <location evidence="1">Cell inner membrane</location>
        <topology evidence="1">Multi-pass membrane protein</topology>
    </subcellularLocation>
</comment>
<evidence type="ECO:0000313" key="14">
    <source>
        <dbReference type="Proteomes" id="UP000020766"/>
    </source>
</evidence>
<dbReference type="CDD" id="cd11386">
    <property type="entry name" value="MCP_signal"/>
    <property type="match status" value="1"/>
</dbReference>
<accession>A0A014NYZ6</accession>
<protein>
    <submittedName>
        <fullName evidence="13">Aerotaxis receptor</fullName>
    </submittedName>
</protein>
<feature type="domain" description="Methyl-accepting transducer" evidence="12">
    <location>
        <begin position="271"/>
        <end position="500"/>
    </location>
</feature>
<dbReference type="CDD" id="cd00130">
    <property type="entry name" value="PAS"/>
    <property type="match status" value="1"/>
</dbReference>
<dbReference type="InterPro" id="IPR013655">
    <property type="entry name" value="PAS_fold_3"/>
</dbReference>
<organism evidence="13 14">
    <name type="scientific">Comamonas aquatica DA1877</name>
    <dbReference type="NCBI Taxonomy" id="1457173"/>
    <lineage>
        <taxon>Bacteria</taxon>
        <taxon>Pseudomonadati</taxon>
        <taxon>Pseudomonadota</taxon>
        <taxon>Betaproteobacteria</taxon>
        <taxon>Burkholderiales</taxon>
        <taxon>Comamonadaceae</taxon>
        <taxon>Comamonas</taxon>
    </lineage>
</organism>
<keyword evidence="3" id="KW-0488">Methylation</keyword>
<dbReference type="AlphaFoldDB" id="A0A014NYZ6"/>
<comment type="caution">
    <text evidence="13">The sequence shown here is derived from an EMBL/GenBank/DDBJ whole genome shotgun (WGS) entry which is preliminary data.</text>
</comment>
<name>A0A014NYZ6_9BURK</name>
<dbReference type="InterPro" id="IPR035965">
    <property type="entry name" value="PAS-like_dom_sf"/>
</dbReference>
<dbReference type="SUPFAM" id="SSF55785">
    <property type="entry name" value="PYP-like sensor domain (PAS domain)"/>
    <property type="match status" value="1"/>
</dbReference>
<keyword evidence="8 11" id="KW-0472">Membrane</keyword>
<dbReference type="SUPFAM" id="SSF58104">
    <property type="entry name" value="Methyl-accepting chemotaxis protein (MCP) signaling domain"/>
    <property type="match status" value="1"/>
</dbReference>
<keyword evidence="4" id="KW-0145">Chemotaxis</keyword>
<dbReference type="Gene3D" id="3.30.450.20">
    <property type="entry name" value="PAS domain"/>
    <property type="match status" value="1"/>
</dbReference>
<keyword evidence="7 11" id="KW-1133">Transmembrane helix</keyword>
<dbReference type="NCBIfam" id="TIGR00229">
    <property type="entry name" value="sensory_box"/>
    <property type="match status" value="1"/>
</dbReference>
<keyword evidence="14" id="KW-1185">Reference proteome</keyword>
<dbReference type="InterPro" id="IPR000014">
    <property type="entry name" value="PAS"/>
</dbReference>
<dbReference type="FunFam" id="3.30.450.20:FF:000046">
    <property type="entry name" value="Aerotaxis sensor receptor"/>
    <property type="match status" value="1"/>
</dbReference>